<gene>
    <name evidence="1" type="ORF">SDRG_12854</name>
</gene>
<dbReference type="OrthoDB" id="10318226at2759"/>
<accession>T0Q476</accession>
<dbReference type="VEuPathDB" id="FungiDB:SDRG_12854"/>
<dbReference type="SUPFAM" id="SSF52047">
    <property type="entry name" value="RNI-like"/>
    <property type="match status" value="1"/>
</dbReference>
<dbReference type="InParanoid" id="T0Q476"/>
<dbReference type="OMA" id="YERCDVE"/>
<protein>
    <submittedName>
        <fullName evidence="1">Uncharacterized protein</fullName>
    </submittedName>
</protein>
<evidence type="ECO:0000313" key="1">
    <source>
        <dbReference type="EMBL" id="EQC29391.1"/>
    </source>
</evidence>
<dbReference type="Proteomes" id="UP000030762">
    <property type="component" value="Unassembled WGS sequence"/>
</dbReference>
<reference evidence="1 2" key="1">
    <citation type="submission" date="2012-04" db="EMBL/GenBank/DDBJ databases">
        <title>The Genome Sequence of Saprolegnia declina VS20.</title>
        <authorList>
            <consortium name="The Broad Institute Genome Sequencing Platform"/>
            <person name="Russ C."/>
            <person name="Nusbaum C."/>
            <person name="Tyler B."/>
            <person name="van West P."/>
            <person name="Dieguez-Uribeondo J."/>
            <person name="de Bruijn I."/>
            <person name="Tripathy S."/>
            <person name="Jiang R."/>
            <person name="Young S.K."/>
            <person name="Zeng Q."/>
            <person name="Gargeya S."/>
            <person name="Fitzgerald M."/>
            <person name="Haas B."/>
            <person name="Abouelleil A."/>
            <person name="Alvarado L."/>
            <person name="Arachchi H.M."/>
            <person name="Berlin A."/>
            <person name="Chapman S.B."/>
            <person name="Goldberg J."/>
            <person name="Griggs A."/>
            <person name="Gujja S."/>
            <person name="Hansen M."/>
            <person name="Howarth C."/>
            <person name="Imamovic A."/>
            <person name="Larimer J."/>
            <person name="McCowen C."/>
            <person name="Montmayeur A."/>
            <person name="Murphy C."/>
            <person name="Neiman D."/>
            <person name="Pearson M."/>
            <person name="Priest M."/>
            <person name="Roberts A."/>
            <person name="Saif S."/>
            <person name="Shea T."/>
            <person name="Sisk P."/>
            <person name="Sykes S."/>
            <person name="Wortman J."/>
            <person name="Nusbaum C."/>
            <person name="Birren B."/>
        </authorList>
    </citation>
    <scope>NUCLEOTIDE SEQUENCE [LARGE SCALE GENOMIC DNA]</scope>
    <source>
        <strain evidence="1 2">VS20</strain>
    </source>
</reference>
<dbReference type="GeneID" id="19953581"/>
<dbReference type="Gene3D" id="3.80.10.10">
    <property type="entry name" value="Ribonuclease Inhibitor"/>
    <property type="match status" value="1"/>
</dbReference>
<dbReference type="InterPro" id="IPR032675">
    <property type="entry name" value="LRR_dom_sf"/>
</dbReference>
<keyword evidence="2" id="KW-1185">Reference proteome</keyword>
<dbReference type="AlphaFoldDB" id="T0Q476"/>
<name>T0Q476_SAPDV</name>
<organism evidence="1 2">
    <name type="scientific">Saprolegnia diclina (strain VS20)</name>
    <dbReference type="NCBI Taxonomy" id="1156394"/>
    <lineage>
        <taxon>Eukaryota</taxon>
        <taxon>Sar</taxon>
        <taxon>Stramenopiles</taxon>
        <taxon>Oomycota</taxon>
        <taxon>Saprolegniomycetes</taxon>
        <taxon>Saprolegniales</taxon>
        <taxon>Saprolegniaceae</taxon>
        <taxon>Saprolegnia</taxon>
    </lineage>
</organism>
<sequence>MPLLVVETLPDAESKIATTIIPAMASAVPHVLETIARFLPSHDALAAFLHALPRDLLTPSMQALSALVELALVPTLALDFEVPLAFELHGRLSRDVCALIQATLPLAPRVHVRYAIYERCDVELLEKYLCDALVEVTIKCSWHPMVLDDAFFMRDTLLACPRLERLRIVRGHSSALLDPLWLNALLSVLPRVRHFHFRGYRLTSVSHTEFASALLAWLEAPQSLSLALRDVALGLDRQASPLATALVAAIGTSTSLQSLRLRDVDLFKYGVSHLPPQLVHLEWDKYAAPSSFPPTLPRTMARALLEAAQLRSLGCAQLTSAIDRDMLRPALSRLTHASIFAPQQNIPRLLRGLPHLRHLERLDLKRNELTTTQLEAFVRLLRDLPHLRHLNLAENSLEMTDLQHIFAAHLPLATLNVAYHPCAWNQFVHLVPTLVDAMRTMTRVNVFSQWWRHEHHVAILNALATAYGDGAFYVSSHRGSASIDAKTQSVIASLGLGRQWQKPQCALLF</sequence>
<dbReference type="EMBL" id="JH767184">
    <property type="protein sequence ID" value="EQC29391.1"/>
    <property type="molecule type" value="Genomic_DNA"/>
</dbReference>
<dbReference type="RefSeq" id="XP_008617158.1">
    <property type="nucleotide sequence ID" value="XM_008618936.1"/>
</dbReference>
<evidence type="ECO:0000313" key="2">
    <source>
        <dbReference type="Proteomes" id="UP000030762"/>
    </source>
</evidence>
<proteinExistence type="predicted"/>